<reference evidence="2 3" key="1">
    <citation type="submission" date="2021-03" db="EMBL/GenBank/DDBJ databases">
        <title>Whole genome sequence of Metabacillus bambusae BG109.</title>
        <authorList>
            <person name="Jeong J.W."/>
        </authorList>
    </citation>
    <scope>NUCLEOTIDE SEQUENCE [LARGE SCALE GENOMIC DNA]</scope>
    <source>
        <strain evidence="2 3">BG109</strain>
    </source>
</reference>
<gene>
    <name evidence="2" type="ORF">I7822_26595</name>
</gene>
<dbReference type="Pfam" id="PF07552">
    <property type="entry name" value="Coat_X"/>
    <property type="match status" value="2"/>
</dbReference>
<keyword evidence="2" id="KW-0946">Virion</keyword>
<comment type="caution">
    <text evidence="2">The sequence shown here is derived from an EMBL/GenBank/DDBJ whole genome shotgun (WGS) entry which is preliminary data.</text>
</comment>
<accession>A0ABS3NA80</accession>
<dbReference type="Proteomes" id="UP000663981">
    <property type="component" value="Unassembled WGS sequence"/>
</dbReference>
<dbReference type="RefSeq" id="WP_207982076.1">
    <property type="nucleotide sequence ID" value="NZ_JAGDEL010000032.1"/>
</dbReference>
<protein>
    <submittedName>
        <fullName evidence="2">Spore coat protein</fullName>
    </submittedName>
</protein>
<feature type="domain" description="Spore coat protein X/V" evidence="1">
    <location>
        <begin position="24"/>
        <end position="79"/>
    </location>
</feature>
<keyword evidence="3" id="KW-1185">Reference proteome</keyword>
<feature type="domain" description="Spore coat protein X/V" evidence="1">
    <location>
        <begin position="87"/>
        <end position="143"/>
    </location>
</feature>
<name>A0ABS3NA80_9BACI</name>
<dbReference type="InterPro" id="IPR011428">
    <property type="entry name" value="Spore_coat_X/V"/>
</dbReference>
<organism evidence="2 3">
    <name type="scientific">Metabacillus bambusae</name>
    <dbReference type="NCBI Taxonomy" id="2795218"/>
    <lineage>
        <taxon>Bacteria</taxon>
        <taxon>Bacillati</taxon>
        <taxon>Bacillota</taxon>
        <taxon>Bacilli</taxon>
        <taxon>Bacillales</taxon>
        <taxon>Bacillaceae</taxon>
        <taxon>Metabacillus</taxon>
    </lineage>
</organism>
<evidence type="ECO:0000313" key="2">
    <source>
        <dbReference type="EMBL" id="MBO1515192.1"/>
    </source>
</evidence>
<proteinExistence type="predicted"/>
<evidence type="ECO:0000313" key="3">
    <source>
        <dbReference type="Proteomes" id="UP000663981"/>
    </source>
</evidence>
<evidence type="ECO:0000259" key="1">
    <source>
        <dbReference type="Pfam" id="PF07552"/>
    </source>
</evidence>
<dbReference type="EMBL" id="JAGDEL010000032">
    <property type="protein sequence ID" value="MBO1515192.1"/>
    <property type="molecule type" value="Genomic_DNA"/>
</dbReference>
<keyword evidence="2" id="KW-0167">Capsid protein</keyword>
<sequence length="144" mass="15963">MAEEQKEWRALDHCYSNRLDNSAIFQDGDQSIFTKQKSKELIVVKDSEDITVHTTDTQAAVNLQVGLQAAIVAVLSITIGDTDRANFVAQDIFQLIGTKQTNNQKTIIVNSKHVNVTTTDTDLSVNIQALLQILIVIIARLDIL</sequence>